<protein>
    <recommendedName>
        <fullName evidence="8">Glycogen synthase</fullName>
        <ecNumber evidence="8">2.4.1.21</ecNumber>
    </recommendedName>
    <alternativeName>
        <fullName evidence="8">Starch [bacterial glycogen] synthase</fullName>
    </alternativeName>
</protein>
<dbReference type="GO" id="GO:0004373">
    <property type="term" value="F:alpha-1,4-glucan glucosyltransferase (UDP-glucose donor) activity"/>
    <property type="evidence" value="ECO:0007669"/>
    <property type="project" value="InterPro"/>
</dbReference>
<dbReference type="InterPro" id="IPR001296">
    <property type="entry name" value="Glyco_trans_1"/>
</dbReference>
<keyword evidence="5 8" id="KW-0328">Glycosyltransferase</keyword>
<keyword evidence="7 8" id="KW-0320">Glycogen biosynthesis</keyword>
<feature type="binding site" evidence="8">
    <location>
        <position position="23"/>
    </location>
    <ligand>
        <name>ADP-alpha-D-glucose</name>
        <dbReference type="ChEBI" id="CHEBI:57498"/>
    </ligand>
</feature>
<evidence type="ECO:0000259" key="11">
    <source>
        <dbReference type="Pfam" id="PF08323"/>
    </source>
</evidence>
<dbReference type="Pfam" id="PF00534">
    <property type="entry name" value="Glycos_transf_1"/>
    <property type="match status" value="1"/>
</dbReference>
<dbReference type="HAMAP" id="MF_00484">
    <property type="entry name" value="Glycogen_synth"/>
    <property type="match status" value="1"/>
</dbReference>
<keyword evidence="6 8" id="KW-0808">Transferase</keyword>
<feature type="domain" description="Glycosyl transferase family 1" evidence="10">
    <location>
        <begin position="304"/>
        <end position="452"/>
    </location>
</feature>
<dbReference type="PANTHER" id="PTHR45825:SF11">
    <property type="entry name" value="ALPHA AMYLASE DOMAIN-CONTAINING PROTEIN"/>
    <property type="match status" value="1"/>
</dbReference>
<evidence type="ECO:0000256" key="7">
    <source>
        <dbReference type="ARBA" id="ARBA00023056"/>
    </source>
</evidence>
<evidence type="ECO:0000313" key="13">
    <source>
        <dbReference type="Proteomes" id="UP000190027"/>
    </source>
</evidence>
<evidence type="ECO:0000259" key="10">
    <source>
        <dbReference type="Pfam" id="PF00534"/>
    </source>
</evidence>
<feature type="region of interest" description="Disordered" evidence="9">
    <location>
        <begin position="490"/>
        <end position="525"/>
    </location>
</feature>
<evidence type="ECO:0000256" key="3">
    <source>
        <dbReference type="ARBA" id="ARBA00004964"/>
    </source>
</evidence>
<dbReference type="InterPro" id="IPR013534">
    <property type="entry name" value="Starch_synth_cat_dom"/>
</dbReference>
<dbReference type="OrthoDB" id="9808590at2"/>
<gene>
    <name evidence="8" type="primary">glgA</name>
    <name evidence="12" type="ORF">SAMN02745704_00706</name>
</gene>
<evidence type="ECO:0000256" key="9">
    <source>
        <dbReference type="SAM" id="MobiDB-lite"/>
    </source>
</evidence>
<dbReference type="UniPathway" id="UPA00164"/>
<evidence type="ECO:0000256" key="1">
    <source>
        <dbReference type="ARBA" id="ARBA00001478"/>
    </source>
</evidence>
<comment type="similarity">
    <text evidence="4 8">Belongs to the glycosyltransferase 1 family. Bacterial/plant glycogen synthase subfamily.</text>
</comment>
<dbReference type="SUPFAM" id="SSF53756">
    <property type="entry name" value="UDP-Glycosyltransferase/glycogen phosphorylase"/>
    <property type="match status" value="1"/>
</dbReference>
<keyword evidence="13" id="KW-1185">Reference proteome</keyword>
<feature type="compositionally biased region" description="Basic and acidic residues" evidence="9">
    <location>
        <begin position="499"/>
        <end position="516"/>
    </location>
</feature>
<dbReference type="NCBIfam" id="NF001899">
    <property type="entry name" value="PRK00654.1-2"/>
    <property type="match status" value="1"/>
</dbReference>
<dbReference type="AlphaFoldDB" id="A0A1T4WBZ6"/>
<dbReference type="Proteomes" id="UP000190027">
    <property type="component" value="Unassembled WGS sequence"/>
</dbReference>
<dbReference type="InterPro" id="IPR011835">
    <property type="entry name" value="GS/SS"/>
</dbReference>
<evidence type="ECO:0000256" key="2">
    <source>
        <dbReference type="ARBA" id="ARBA00002764"/>
    </source>
</evidence>
<dbReference type="GO" id="GO:0005978">
    <property type="term" value="P:glycogen biosynthetic process"/>
    <property type="evidence" value="ECO:0007669"/>
    <property type="project" value="UniProtKB-UniRule"/>
</dbReference>
<dbReference type="CDD" id="cd03791">
    <property type="entry name" value="GT5_Glycogen_synthase_DULL1-like"/>
    <property type="match status" value="1"/>
</dbReference>
<comment type="pathway">
    <text evidence="3 8">Glycan biosynthesis; glycogen biosynthesis.</text>
</comment>
<dbReference type="NCBIfam" id="TIGR02095">
    <property type="entry name" value="glgA"/>
    <property type="match status" value="1"/>
</dbReference>
<accession>A0A1T4WBZ6</accession>
<evidence type="ECO:0000256" key="6">
    <source>
        <dbReference type="ARBA" id="ARBA00022679"/>
    </source>
</evidence>
<dbReference type="EMBL" id="FUYC01000002">
    <property type="protein sequence ID" value="SKA74578.1"/>
    <property type="molecule type" value="Genomic_DNA"/>
</dbReference>
<comment type="function">
    <text evidence="2 8">Synthesizes alpha-1,4-glucan chains using ADP-glucose.</text>
</comment>
<name>A0A1T4WBZ6_9BACT</name>
<dbReference type="STRING" id="1121449.SAMN02745704_00706"/>
<dbReference type="GO" id="GO:0009011">
    <property type="term" value="F:alpha-1,4-glucan glucosyltransferase (ADP-glucose donor) activity"/>
    <property type="evidence" value="ECO:0007669"/>
    <property type="project" value="UniProtKB-UniRule"/>
</dbReference>
<organism evidence="12 13">
    <name type="scientific">Paucidesulfovibrio gracilis DSM 16080</name>
    <dbReference type="NCBI Taxonomy" id="1121449"/>
    <lineage>
        <taxon>Bacteria</taxon>
        <taxon>Pseudomonadati</taxon>
        <taxon>Thermodesulfobacteriota</taxon>
        <taxon>Desulfovibrionia</taxon>
        <taxon>Desulfovibrionales</taxon>
        <taxon>Desulfovibrionaceae</taxon>
        <taxon>Paucidesulfovibrio</taxon>
    </lineage>
</organism>
<feature type="domain" description="Starch synthase catalytic" evidence="11">
    <location>
        <begin position="10"/>
        <end position="248"/>
    </location>
</feature>
<sequence length="525" mass="59576">MTDKSSRRPRVVLLTSEIYPFSKSGGLGDVMGALPPALRREHADISVITPFYGRLSSAGHEIRLVKSDCPVGYPWEPVTAEIYRTEYQGVKIYFVSRGEYFDRRAYYNTYEGDYFDNCERFTFFVRAALSWCRQFDHAPDIIHAHDWQSALAPVFLHFLRPVDPFWKNTRTVMTIHNLAFQGRFSSRLFKNCGLPQQAWHMDGVEFYGDLNLLKGGIAYADAITTVSPAYAREILSPTFGCGLEGILQARKERIHGILNGADYGVWDPGNDQYLPCVYDKKCVEGKKTCKRMLLREFYMADQLEDRPVLSFIGRLRKQKGIDLLFDILPQLMEQEVGVIVLGEGNLEYEARLQEMVEQYPGRLGGAIGYSEDLAHRIHAGSDIFLMPSRYEPCGLTQMYALRFGTPPVATAVGGLIDTITPYPDAAATGFTFAQPKAELLLQAVNTATTLWRDKKAWHQIVDRGMRQAFTWKHAARQYLALYNELLHPAGAAPAPKPRHREEKINIRQRPNPKEETTNASDQKIS</sequence>
<dbReference type="EC" id="2.4.1.21" evidence="8"/>
<evidence type="ECO:0000256" key="4">
    <source>
        <dbReference type="ARBA" id="ARBA00010281"/>
    </source>
</evidence>
<dbReference type="Gene3D" id="3.40.50.2000">
    <property type="entry name" value="Glycogen Phosphorylase B"/>
    <property type="match status" value="2"/>
</dbReference>
<evidence type="ECO:0000256" key="8">
    <source>
        <dbReference type="HAMAP-Rule" id="MF_00484"/>
    </source>
</evidence>
<reference evidence="12 13" key="1">
    <citation type="submission" date="2017-02" db="EMBL/GenBank/DDBJ databases">
        <authorList>
            <person name="Peterson S.W."/>
        </authorList>
    </citation>
    <scope>NUCLEOTIDE SEQUENCE [LARGE SCALE GENOMIC DNA]</scope>
    <source>
        <strain evidence="12 13">DSM 16080</strain>
    </source>
</reference>
<evidence type="ECO:0000256" key="5">
    <source>
        <dbReference type="ARBA" id="ARBA00022676"/>
    </source>
</evidence>
<evidence type="ECO:0000313" key="12">
    <source>
        <dbReference type="EMBL" id="SKA74578.1"/>
    </source>
</evidence>
<proteinExistence type="inferred from homology"/>
<dbReference type="PANTHER" id="PTHR45825">
    <property type="entry name" value="GRANULE-BOUND STARCH SYNTHASE 1, CHLOROPLASTIC/AMYLOPLASTIC"/>
    <property type="match status" value="1"/>
</dbReference>
<dbReference type="Pfam" id="PF08323">
    <property type="entry name" value="Glyco_transf_5"/>
    <property type="match status" value="1"/>
</dbReference>
<comment type="catalytic activity">
    <reaction evidence="1 8">
        <text>[(1-&gt;4)-alpha-D-glucosyl](n) + ADP-alpha-D-glucose = [(1-&gt;4)-alpha-D-glucosyl](n+1) + ADP + H(+)</text>
        <dbReference type="Rhea" id="RHEA:18189"/>
        <dbReference type="Rhea" id="RHEA-COMP:9584"/>
        <dbReference type="Rhea" id="RHEA-COMP:9587"/>
        <dbReference type="ChEBI" id="CHEBI:15378"/>
        <dbReference type="ChEBI" id="CHEBI:15444"/>
        <dbReference type="ChEBI" id="CHEBI:57498"/>
        <dbReference type="ChEBI" id="CHEBI:456216"/>
        <dbReference type="EC" id="2.4.1.21"/>
    </reaction>
</comment>